<accession>A0A6N3C4Y8</accession>
<evidence type="ECO:0000313" key="2">
    <source>
        <dbReference type="EMBL" id="VYU12056.1"/>
    </source>
</evidence>
<sequence>MIPVYLMVAFLGFLLFKFYIQANMASIILIVGPLIYVAIASIIYNTNRKRQNK</sequence>
<dbReference type="EMBL" id="CACRUO010000031">
    <property type="protein sequence ID" value="VYU12056.1"/>
    <property type="molecule type" value="Genomic_DNA"/>
</dbReference>
<feature type="transmembrane region" description="Helical" evidence="1">
    <location>
        <begin position="20"/>
        <end position="44"/>
    </location>
</feature>
<keyword evidence="1" id="KW-1133">Transmembrane helix</keyword>
<organism evidence="2">
    <name type="scientific">Staphylococcus simulans</name>
    <dbReference type="NCBI Taxonomy" id="1286"/>
    <lineage>
        <taxon>Bacteria</taxon>
        <taxon>Bacillati</taxon>
        <taxon>Bacillota</taxon>
        <taxon>Bacilli</taxon>
        <taxon>Bacillales</taxon>
        <taxon>Staphylococcaceae</taxon>
        <taxon>Staphylococcus</taxon>
    </lineage>
</organism>
<evidence type="ECO:0000256" key="1">
    <source>
        <dbReference type="SAM" id="Phobius"/>
    </source>
</evidence>
<protein>
    <submittedName>
        <fullName evidence="2">Uncharacterized protein</fullName>
    </submittedName>
</protein>
<dbReference type="AlphaFoldDB" id="A0A6N3C4Y8"/>
<proteinExistence type="predicted"/>
<name>A0A6N3C4Y8_STASI</name>
<gene>
    <name evidence="2" type="ORF">SSLFYP27_01472</name>
</gene>
<reference evidence="2" key="1">
    <citation type="submission" date="2019-11" db="EMBL/GenBank/DDBJ databases">
        <authorList>
            <person name="Feng L."/>
        </authorList>
    </citation>
    <scope>NUCLEOTIDE SEQUENCE</scope>
    <source>
        <strain evidence="2">SsimulansLFYP27</strain>
    </source>
</reference>
<keyword evidence="1" id="KW-0472">Membrane</keyword>
<keyword evidence="1" id="KW-0812">Transmembrane</keyword>